<protein>
    <recommendedName>
        <fullName evidence="3">histidine kinase</fullName>
        <ecNumber evidence="3">2.7.13.3</ecNumber>
    </recommendedName>
</protein>
<feature type="domain" description="PAC" evidence="19">
    <location>
        <begin position="524"/>
        <end position="579"/>
    </location>
</feature>
<dbReference type="SUPFAM" id="SSF47384">
    <property type="entry name" value="Homodimeric domain of signal transducing histidine kinase"/>
    <property type="match status" value="1"/>
</dbReference>
<feature type="region of interest" description="Disordered" evidence="15">
    <location>
        <begin position="739"/>
        <end position="799"/>
    </location>
</feature>
<dbReference type="Gene3D" id="3.30.565.10">
    <property type="entry name" value="Histidine kinase-like ATPase, C-terminal domain"/>
    <property type="match status" value="1"/>
</dbReference>
<dbReference type="EMBL" id="QOQW01000008">
    <property type="protein sequence ID" value="RCK80166.1"/>
    <property type="molecule type" value="Genomic_DNA"/>
</dbReference>
<evidence type="ECO:0000259" key="20">
    <source>
        <dbReference type="PROSITE" id="PS50894"/>
    </source>
</evidence>
<dbReference type="PROSITE" id="PS50894">
    <property type="entry name" value="HPT"/>
    <property type="match status" value="1"/>
</dbReference>
<dbReference type="InterPro" id="IPR001610">
    <property type="entry name" value="PAC"/>
</dbReference>
<feature type="modified residue" description="4-aspartylphosphate" evidence="13">
    <location>
        <position position="951"/>
    </location>
</feature>
<comment type="catalytic activity">
    <reaction evidence="1">
        <text>ATP + protein L-histidine = ADP + protein N-phospho-L-histidine.</text>
        <dbReference type="EC" id="2.7.13.3"/>
    </reaction>
</comment>
<evidence type="ECO:0000256" key="6">
    <source>
        <dbReference type="ARBA" id="ARBA00022692"/>
    </source>
</evidence>
<feature type="domain" description="Histidine kinase" evidence="16">
    <location>
        <begin position="597"/>
        <end position="879"/>
    </location>
</feature>
<dbReference type="PROSITE" id="PS50113">
    <property type="entry name" value="PAC"/>
    <property type="match status" value="2"/>
</dbReference>
<dbReference type="Pfam" id="PF13426">
    <property type="entry name" value="PAS_9"/>
    <property type="match status" value="2"/>
</dbReference>
<dbReference type="InterPro" id="IPR008207">
    <property type="entry name" value="Sig_transdc_His_kin_Hpt_dom"/>
</dbReference>
<evidence type="ECO:0000256" key="4">
    <source>
        <dbReference type="ARBA" id="ARBA00022475"/>
    </source>
</evidence>
<evidence type="ECO:0000256" key="5">
    <source>
        <dbReference type="ARBA" id="ARBA00022553"/>
    </source>
</evidence>
<dbReference type="InterPro" id="IPR013655">
    <property type="entry name" value="PAS_fold_3"/>
</dbReference>
<evidence type="ECO:0000256" key="10">
    <source>
        <dbReference type="ARBA" id="ARBA00023012"/>
    </source>
</evidence>
<dbReference type="InterPro" id="IPR011006">
    <property type="entry name" value="CheY-like_superfamily"/>
</dbReference>
<dbReference type="InterPro" id="IPR035965">
    <property type="entry name" value="PAS-like_dom_sf"/>
</dbReference>
<dbReference type="InterPro" id="IPR036641">
    <property type="entry name" value="HPT_dom_sf"/>
</dbReference>
<evidence type="ECO:0000259" key="19">
    <source>
        <dbReference type="PROSITE" id="PS50113"/>
    </source>
</evidence>
<accession>A0A367ZQ40</accession>
<dbReference type="InterPro" id="IPR000014">
    <property type="entry name" value="PAS"/>
</dbReference>
<dbReference type="InterPro" id="IPR003594">
    <property type="entry name" value="HATPase_dom"/>
</dbReference>
<dbReference type="CDD" id="cd00130">
    <property type="entry name" value="PAS"/>
    <property type="match status" value="3"/>
</dbReference>
<evidence type="ECO:0000256" key="15">
    <source>
        <dbReference type="SAM" id="MobiDB-lite"/>
    </source>
</evidence>
<dbReference type="InterPro" id="IPR013656">
    <property type="entry name" value="PAS_4"/>
</dbReference>
<feature type="modified residue" description="Phosphohistidine" evidence="12">
    <location>
        <position position="1343"/>
    </location>
</feature>
<feature type="coiled-coil region" evidence="14">
    <location>
        <begin position="563"/>
        <end position="597"/>
    </location>
</feature>
<dbReference type="PANTHER" id="PTHR45339:SF1">
    <property type="entry name" value="HYBRID SIGNAL TRANSDUCTION HISTIDINE KINASE J"/>
    <property type="match status" value="1"/>
</dbReference>
<dbReference type="InterPro" id="IPR004358">
    <property type="entry name" value="Sig_transdc_His_kin-like_C"/>
</dbReference>
<dbReference type="PANTHER" id="PTHR45339">
    <property type="entry name" value="HYBRID SIGNAL TRANSDUCTION HISTIDINE KINASE J"/>
    <property type="match status" value="1"/>
</dbReference>
<evidence type="ECO:0000256" key="3">
    <source>
        <dbReference type="ARBA" id="ARBA00012438"/>
    </source>
</evidence>
<keyword evidence="6" id="KW-0812">Transmembrane</keyword>
<dbReference type="CDD" id="cd16922">
    <property type="entry name" value="HATPase_EvgS-ArcB-TorS-like"/>
    <property type="match status" value="1"/>
</dbReference>
<dbReference type="PROSITE" id="PS50110">
    <property type="entry name" value="RESPONSE_REGULATORY"/>
    <property type="match status" value="2"/>
</dbReference>
<feature type="compositionally biased region" description="Low complexity" evidence="15">
    <location>
        <begin position="1235"/>
        <end position="1279"/>
    </location>
</feature>
<dbReference type="Pfam" id="PF01627">
    <property type="entry name" value="Hpt"/>
    <property type="match status" value="1"/>
</dbReference>
<dbReference type="CDD" id="cd17546">
    <property type="entry name" value="REC_hyHK_CKI1_RcsC-like"/>
    <property type="match status" value="2"/>
</dbReference>
<feature type="domain" description="PAS" evidence="18">
    <location>
        <begin position="455"/>
        <end position="525"/>
    </location>
</feature>
<keyword evidence="14" id="KW-0175">Coiled coil</keyword>
<dbReference type="Pfam" id="PF02518">
    <property type="entry name" value="HATPase_c"/>
    <property type="match status" value="1"/>
</dbReference>
<feature type="region of interest" description="Disordered" evidence="15">
    <location>
        <begin position="96"/>
        <end position="148"/>
    </location>
</feature>
<evidence type="ECO:0000259" key="18">
    <source>
        <dbReference type="PROSITE" id="PS50112"/>
    </source>
</evidence>
<dbReference type="InterPro" id="IPR001789">
    <property type="entry name" value="Sig_transdc_resp-reg_receiver"/>
</dbReference>
<dbReference type="Gene3D" id="3.30.450.20">
    <property type="entry name" value="PAS domain"/>
    <property type="match status" value="4"/>
</dbReference>
<feature type="domain" description="PAC" evidence="19">
    <location>
        <begin position="149"/>
        <end position="201"/>
    </location>
</feature>
<evidence type="ECO:0000256" key="8">
    <source>
        <dbReference type="ARBA" id="ARBA00022840"/>
    </source>
</evidence>
<dbReference type="SMART" id="SM00387">
    <property type="entry name" value="HATPase_c"/>
    <property type="match status" value="1"/>
</dbReference>
<evidence type="ECO:0000256" key="12">
    <source>
        <dbReference type="PROSITE-ProRule" id="PRU00110"/>
    </source>
</evidence>
<reference evidence="21 22" key="1">
    <citation type="submission" date="2018-05" db="EMBL/GenBank/DDBJ databases">
        <title>A metagenomic window into the 2 km-deep terrestrial subsurface aquifer revealed taxonomically and functionally diverse microbial community comprising novel uncultured bacterial lineages.</title>
        <authorList>
            <person name="Kadnikov V.V."/>
            <person name="Mardanov A.V."/>
            <person name="Beletsky A.V."/>
            <person name="Banks D."/>
            <person name="Pimenov N.V."/>
            <person name="Frank Y.A."/>
            <person name="Karnachuk O.V."/>
            <person name="Ravin N.V."/>
        </authorList>
    </citation>
    <scope>NUCLEOTIDE SEQUENCE [LARGE SCALE GENOMIC DNA]</scope>
    <source>
        <strain evidence="21">BY5</strain>
    </source>
</reference>
<organism evidence="21 22">
    <name type="scientific">Candidatus Ozemobacter sibiricus</name>
    <dbReference type="NCBI Taxonomy" id="2268124"/>
    <lineage>
        <taxon>Bacteria</taxon>
        <taxon>Candidatus Ozemobacteria</taxon>
        <taxon>Candidatus Ozemobacterales</taxon>
        <taxon>Candidatus Ozemobacteraceae</taxon>
        <taxon>Candidatus Ozemobacter</taxon>
    </lineage>
</organism>
<sequence length="1484" mass="161455">MTAVDLVLLLALIAMLAALVASRRQHAHEIAQIRTLEREAQERKQYYRTVFANAGVGILRLDPFGIILEANEAFQDFVGYSYDELKNRPLAGLAHPDDRDGLLAEPMETGGVPRSPGQETATITPAATPAAGPPGAPPAGLRPDDGRRRRAERRFIRKDGTWRWADVRVSVVRQADGAFQAFVAVVVDITERKAAELIFQEGQEKLQQITENLGAAVFQLRRRPDGTLWFTYLNEEAERIVGIPRGRLLERAEAFFELIEPPDRAAIEQALQDAERRLDKWAGDFRLRRPDLGLRWLFGRAVPRRADDGAIVWNGYFSDNTERRQLDQKFRAVFDASFDAYFLIDPRGRAFDCNSRAIALFHLSGRDEALTLGPLCFLPETQPDGRRSYDAFLALIAEAMAEGYARREWRFRVRGSEMPAELTIIRLDVAPPPVLLVVVHDLTEHKKAEAQLVESRNLLRGVIDNSLAVICAKDLDGRYLLVNRRWGEILDLTEEEVVGRTDAEIFPPDQALDYRRNDLQVLQTRQPLTIEEHAVIDGERRTFLAVKFPIIDRDGQARAVCGISTDITELKRIQAELHEARQQADAANRAKTQFLANMSHEIRTPMNAILGFAYLALQADPPPRLADYLQKIQSAAKGLLGIINEILDFSKIEVGKLTLERIEFDLERVLDNVAGMITLRAQEKGLELVLAVEPNVPRRLLGDPLRLEQVLVNLTSNAVKFTERGEVIVAVRALPAPAPAAAPLPGATASPAAASRRPEQAAAAKEPAADETPAPPSAEADRQAPRPTPEPATDPALEPARVILEFQVRDTGVGLTPDQISRLFQPFTQADGSTTRKYGGTGLGLSICKRLVEMMHGTIGVSSEPGRGSTFTFTAEVGLADAAPAVVPAALPDLRHLSVLVVDDHPASREYLSHVLRSLSFEVVEARDGQEALAILDRRPADRPIELILMDWQMPGLDGIETARRIHGRLGARPAPPPPTIIMVTAFSRDRVMAHAGDAPIDEFLVKPVTPSTLFDAILRVFKQEHPQRRPTAPPPDLPGPDLRRLAGRRVLLVEDNDLNQEVAVSLLTKAGLVVETATNGREALQRLEAGAYELVLMDCQMPEMDGYECTAAIRRQARWARLPIIAMTANAVAGDRDRCLQVGMNDHVAKPIDPATLFGVLARWLPTEEGSPDRGGSPQSAPALAASTGPSPASAAAPASATALATTAGPLPPTSPSPSREPASVASHPSIVVPAPASTGEAPAPAGPAARAARAAPEPNARTESAPRPTTAPSPSSATPLVAQLERLPGIDLPAALARLGGDAVLLRNLLRKFRSRHLDFGDLVMRAIDQGKWDEARRLAHTLKGVAATVGARGLPDLAAELETILAEHRRAEVTPALMAVQAALLALCAQIDDLPDEPGSSPPAGGRRAAATVQPLLDRLMKSLQADDAEAITHFGHLRDALTAWPEVGPDVQALARAIEAYTFDEAIPRLEALAKRLATL</sequence>
<dbReference type="PROSITE" id="PS50109">
    <property type="entry name" value="HIS_KIN"/>
    <property type="match status" value="1"/>
</dbReference>
<dbReference type="Gene3D" id="1.10.287.130">
    <property type="match status" value="1"/>
</dbReference>
<dbReference type="GO" id="GO:0005886">
    <property type="term" value="C:plasma membrane"/>
    <property type="evidence" value="ECO:0007669"/>
    <property type="project" value="UniProtKB-SubCell"/>
</dbReference>
<dbReference type="Gene3D" id="3.40.50.2300">
    <property type="match status" value="2"/>
</dbReference>
<dbReference type="SUPFAM" id="SSF52172">
    <property type="entry name" value="CheY-like"/>
    <property type="match status" value="2"/>
</dbReference>
<evidence type="ECO:0000313" key="22">
    <source>
        <dbReference type="Proteomes" id="UP000252355"/>
    </source>
</evidence>
<dbReference type="CDD" id="cd00082">
    <property type="entry name" value="HisKA"/>
    <property type="match status" value="1"/>
</dbReference>
<dbReference type="SUPFAM" id="SSF55785">
    <property type="entry name" value="PYP-like sensor domain (PAS domain)"/>
    <property type="match status" value="4"/>
</dbReference>
<evidence type="ECO:0000313" key="21">
    <source>
        <dbReference type="EMBL" id="RCK80166.1"/>
    </source>
</evidence>
<keyword evidence="5 13" id="KW-0597">Phosphoprotein</keyword>
<dbReference type="SMART" id="SM00073">
    <property type="entry name" value="HPT"/>
    <property type="match status" value="1"/>
</dbReference>
<keyword evidence="11" id="KW-0472">Membrane</keyword>
<feature type="domain" description="Response regulatory" evidence="17">
    <location>
        <begin position="898"/>
        <end position="1022"/>
    </location>
</feature>
<dbReference type="PROSITE" id="PS50112">
    <property type="entry name" value="PAS"/>
    <property type="match status" value="3"/>
</dbReference>
<name>A0A367ZQ40_9BACT</name>
<evidence type="ECO:0000256" key="1">
    <source>
        <dbReference type="ARBA" id="ARBA00000085"/>
    </source>
</evidence>
<evidence type="ECO:0000256" key="9">
    <source>
        <dbReference type="ARBA" id="ARBA00022989"/>
    </source>
</evidence>
<evidence type="ECO:0000256" key="11">
    <source>
        <dbReference type="ARBA" id="ARBA00023136"/>
    </source>
</evidence>
<dbReference type="InterPro" id="IPR036097">
    <property type="entry name" value="HisK_dim/P_sf"/>
</dbReference>
<feature type="compositionally biased region" description="Low complexity" evidence="15">
    <location>
        <begin position="120"/>
        <end position="130"/>
    </location>
</feature>
<dbReference type="Pfam" id="PF08447">
    <property type="entry name" value="PAS_3"/>
    <property type="match status" value="1"/>
</dbReference>
<dbReference type="SMART" id="SM00448">
    <property type="entry name" value="REC"/>
    <property type="match status" value="2"/>
</dbReference>
<dbReference type="InterPro" id="IPR003661">
    <property type="entry name" value="HisK_dim/P_dom"/>
</dbReference>
<keyword evidence="4" id="KW-1003">Cell membrane</keyword>
<dbReference type="Pfam" id="PF00072">
    <property type="entry name" value="Response_reg"/>
    <property type="match status" value="2"/>
</dbReference>
<keyword evidence="9" id="KW-1133">Transmembrane helix</keyword>
<proteinExistence type="predicted"/>
<feature type="domain" description="PAS" evidence="18">
    <location>
        <begin position="43"/>
        <end position="100"/>
    </location>
</feature>
<dbReference type="SMART" id="SM00388">
    <property type="entry name" value="HisKA"/>
    <property type="match status" value="1"/>
</dbReference>
<feature type="domain" description="Response regulatory" evidence="17">
    <location>
        <begin position="1050"/>
        <end position="1166"/>
    </location>
</feature>
<dbReference type="Proteomes" id="UP000252355">
    <property type="component" value="Unassembled WGS sequence"/>
</dbReference>
<dbReference type="Gene3D" id="1.20.120.160">
    <property type="entry name" value="HPT domain"/>
    <property type="match status" value="1"/>
</dbReference>
<evidence type="ECO:0000259" key="17">
    <source>
        <dbReference type="PROSITE" id="PS50110"/>
    </source>
</evidence>
<dbReference type="SMART" id="SM00086">
    <property type="entry name" value="PAC"/>
    <property type="match status" value="3"/>
</dbReference>
<dbReference type="InterPro" id="IPR005467">
    <property type="entry name" value="His_kinase_dom"/>
</dbReference>
<feature type="domain" description="HPt" evidence="20">
    <location>
        <begin position="1304"/>
        <end position="1404"/>
    </location>
</feature>
<dbReference type="PRINTS" id="PR00344">
    <property type="entry name" value="BCTRLSENSOR"/>
</dbReference>
<keyword evidence="10" id="KW-0902">Two-component regulatory system</keyword>
<keyword evidence="7" id="KW-0547">Nucleotide-binding</keyword>
<dbReference type="SUPFAM" id="SSF47226">
    <property type="entry name" value="Histidine-containing phosphotransfer domain, HPT domain"/>
    <property type="match status" value="1"/>
</dbReference>
<feature type="compositionally biased region" description="Low complexity" evidence="15">
    <location>
        <begin position="1181"/>
        <end position="1210"/>
    </location>
</feature>
<evidence type="ECO:0000256" key="7">
    <source>
        <dbReference type="ARBA" id="ARBA00022741"/>
    </source>
</evidence>
<dbReference type="Pfam" id="PF08448">
    <property type="entry name" value="PAS_4"/>
    <property type="match status" value="1"/>
</dbReference>
<dbReference type="NCBIfam" id="TIGR00229">
    <property type="entry name" value="sensory_box"/>
    <property type="match status" value="4"/>
</dbReference>
<dbReference type="SUPFAM" id="SSF55874">
    <property type="entry name" value="ATPase domain of HSP90 chaperone/DNA topoisomerase II/histidine kinase"/>
    <property type="match status" value="1"/>
</dbReference>
<dbReference type="SMART" id="SM00091">
    <property type="entry name" value="PAS"/>
    <property type="match status" value="4"/>
</dbReference>
<feature type="modified residue" description="4-aspartylphosphate" evidence="13">
    <location>
        <position position="1099"/>
    </location>
</feature>
<evidence type="ECO:0000256" key="13">
    <source>
        <dbReference type="PROSITE-ProRule" id="PRU00169"/>
    </source>
</evidence>
<dbReference type="CDD" id="cd00088">
    <property type="entry name" value="HPT"/>
    <property type="match status" value="1"/>
</dbReference>
<evidence type="ECO:0000259" key="16">
    <source>
        <dbReference type="PROSITE" id="PS50109"/>
    </source>
</evidence>
<feature type="domain" description="PAS" evidence="18">
    <location>
        <begin position="202"/>
        <end position="278"/>
    </location>
</feature>
<dbReference type="Pfam" id="PF00512">
    <property type="entry name" value="HisKA"/>
    <property type="match status" value="1"/>
</dbReference>
<keyword evidence="8" id="KW-0067">ATP-binding</keyword>
<dbReference type="EC" id="2.7.13.3" evidence="3"/>
<comment type="subcellular location">
    <subcellularLocation>
        <location evidence="2">Cell membrane</location>
        <topology evidence="2">Multi-pass membrane protein</topology>
    </subcellularLocation>
</comment>
<feature type="region of interest" description="Disordered" evidence="15">
    <location>
        <begin position="1169"/>
        <end position="1279"/>
    </location>
</feature>
<dbReference type="InterPro" id="IPR000700">
    <property type="entry name" value="PAS-assoc_C"/>
</dbReference>
<feature type="compositionally biased region" description="Low complexity" evidence="15">
    <location>
        <begin position="743"/>
        <end position="772"/>
    </location>
</feature>
<evidence type="ECO:0000256" key="2">
    <source>
        <dbReference type="ARBA" id="ARBA00004651"/>
    </source>
</evidence>
<comment type="caution">
    <text evidence="21">The sequence shown here is derived from an EMBL/GenBank/DDBJ whole genome shotgun (WGS) entry which is preliminary data.</text>
</comment>
<dbReference type="GO" id="GO:0000155">
    <property type="term" value="F:phosphorelay sensor kinase activity"/>
    <property type="evidence" value="ECO:0007669"/>
    <property type="project" value="InterPro"/>
</dbReference>
<gene>
    <name evidence="21" type="ORF">OZSIB_3670</name>
</gene>
<dbReference type="GO" id="GO:0005524">
    <property type="term" value="F:ATP binding"/>
    <property type="evidence" value="ECO:0007669"/>
    <property type="project" value="UniProtKB-KW"/>
</dbReference>
<evidence type="ECO:0000256" key="14">
    <source>
        <dbReference type="SAM" id="Coils"/>
    </source>
</evidence>
<dbReference type="InterPro" id="IPR036890">
    <property type="entry name" value="HATPase_C_sf"/>
</dbReference>